<gene>
    <name evidence="1" type="ORF">AN957_00160</name>
</gene>
<comment type="caution">
    <text evidence="1">The sequence shown here is derived from an EMBL/GenBank/DDBJ whole genome shotgun (WGS) entry which is preliminary data.</text>
</comment>
<evidence type="ECO:0008006" key="3">
    <source>
        <dbReference type="Google" id="ProtNLM"/>
    </source>
</evidence>
<evidence type="ECO:0000313" key="1">
    <source>
        <dbReference type="EMBL" id="KQL27398.1"/>
    </source>
</evidence>
<dbReference type="PATRIC" id="fig|1637975.4.peg.5386"/>
<dbReference type="Proteomes" id="UP000050996">
    <property type="component" value="Unassembled WGS sequence"/>
</dbReference>
<accession>A0A0Q3RAY9</accession>
<dbReference type="AlphaFoldDB" id="A0A0Q3RAY9"/>
<dbReference type="Pfam" id="PF10955">
    <property type="entry name" value="Fin"/>
    <property type="match status" value="1"/>
</dbReference>
<dbReference type="GO" id="GO:0010468">
    <property type="term" value="P:regulation of gene expression"/>
    <property type="evidence" value="ECO:0007669"/>
    <property type="project" value="InterPro"/>
</dbReference>
<protein>
    <recommendedName>
        <fullName evidence="3">Peptide ABC transporter permease</fullName>
    </recommendedName>
</protein>
<dbReference type="RefSeq" id="WP_053479358.1">
    <property type="nucleotide sequence ID" value="NZ_CP041305.1"/>
</dbReference>
<dbReference type="InterPro" id="IPR020115">
    <property type="entry name" value="Fin"/>
</dbReference>
<dbReference type="STRING" id="1637975.AN957_00160"/>
<keyword evidence="2" id="KW-1185">Reference proteome</keyword>
<sequence length="76" mass="8835">MAIHYHCRHCGVKIGTIENTAINTDSLGFHLLNHSERQEMISYDQSGDLQVKAICEDCHELLERNPDYHEHDFLIQ</sequence>
<organism evidence="1 2">
    <name type="scientific">Cytobacillus solani</name>
    <dbReference type="NCBI Taxonomy" id="1637975"/>
    <lineage>
        <taxon>Bacteria</taxon>
        <taxon>Bacillati</taxon>
        <taxon>Bacillota</taxon>
        <taxon>Bacilli</taxon>
        <taxon>Bacillales</taxon>
        <taxon>Bacillaceae</taxon>
        <taxon>Cytobacillus</taxon>
    </lineage>
</organism>
<evidence type="ECO:0000313" key="2">
    <source>
        <dbReference type="Proteomes" id="UP000050996"/>
    </source>
</evidence>
<proteinExistence type="predicted"/>
<dbReference type="EMBL" id="LJIX01000003">
    <property type="protein sequence ID" value="KQL27398.1"/>
    <property type="molecule type" value="Genomic_DNA"/>
</dbReference>
<name>A0A0Q3RAY9_9BACI</name>
<reference evidence="1 2" key="1">
    <citation type="submission" date="2015-09" db="EMBL/GenBank/DDBJ databases">
        <title>Genome sequencing project for genomic taxonomy and phylogenomics of Bacillus-like bacteria.</title>
        <authorList>
            <person name="Liu B."/>
            <person name="Wang J."/>
            <person name="Zhu Y."/>
            <person name="Liu G."/>
            <person name="Chen Q."/>
            <person name="Chen Z."/>
            <person name="Lan J."/>
            <person name="Che J."/>
            <person name="Ge C."/>
            <person name="Shi H."/>
            <person name="Pan Z."/>
            <person name="Liu X."/>
        </authorList>
    </citation>
    <scope>NUCLEOTIDE SEQUENCE [LARGE SCALE GENOMIC DNA]</scope>
    <source>
        <strain evidence="1 2">FJAT-18043</strain>
    </source>
</reference>